<dbReference type="KEGG" id="pvo:PVOR_24124"/>
<reference evidence="1 2" key="1">
    <citation type="journal article" date="2010" name="BMC Genomics">
        <title>Genome sequence of the pattern forming Paenibacillus vortex bacterium reveals potential for thriving in complex environments.</title>
        <authorList>
            <person name="Sirota-Madi A."/>
            <person name="Olender T."/>
            <person name="Helman Y."/>
            <person name="Ingham C."/>
            <person name="Brainis I."/>
            <person name="Roth D."/>
            <person name="Hagi E."/>
            <person name="Brodsky L."/>
            <person name="Leshkowitz D."/>
            <person name="Galatenko V."/>
            <person name="Nikolaev V."/>
            <person name="Mugasimangalam R.C."/>
            <person name="Bransburg-Zabary S."/>
            <person name="Gutnick D.L."/>
            <person name="Lancet D."/>
            <person name="Ben-Jacob E."/>
        </authorList>
    </citation>
    <scope>NUCLEOTIDE SEQUENCE [LARGE SCALE GENOMIC DNA]</scope>
    <source>
        <strain evidence="1 2">V453</strain>
    </source>
</reference>
<evidence type="ECO:0000313" key="2">
    <source>
        <dbReference type="Proteomes" id="UP000003094"/>
    </source>
</evidence>
<dbReference type="Proteomes" id="UP000003094">
    <property type="component" value="Unassembled WGS sequence"/>
</dbReference>
<comment type="caution">
    <text evidence="1">The sequence shown here is derived from an EMBL/GenBank/DDBJ whole genome shotgun (WGS) entry which is preliminary data.</text>
</comment>
<dbReference type="AlphaFoldDB" id="A0A2R9SPX5"/>
<dbReference type="EMBL" id="ADHJ01000039">
    <property type="protein sequence ID" value="EFU39430.1"/>
    <property type="molecule type" value="Genomic_DNA"/>
</dbReference>
<organism evidence="1 2">
    <name type="scientific">Paenibacillus vortex V453</name>
    <dbReference type="NCBI Taxonomy" id="715225"/>
    <lineage>
        <taxon>Bacteria</taxon>
        <taxon>Bacillati</taxon>
        <taxon>Bacillota</taxon>
        <taxon>Bacilli</taxon>
        <taxon>Bacillales</taxon>
        <taxon>Paenibacillaceae</taxon>
        <taxon>Paenibacillus</taxon>
    </lineage>
</organism>
<name>A0A2R9SPX5_9BACL</name>
<keyword evidence="2" id="KW-1185">Reference proteome</keyword>
<gene>
    <name evidence="1" type="ORF">PVOR_24124</name>
</gene>
<sequence>MASAAEPSTSKYAWAEKSVDFLRSQGVFENMEYRTQTLGKMVTKTDLTLMVHRLFPEFRVPSDKEVNIPGVPNGHSSYPIFKDVYGSMSSGLIEAADKINYHNETFTYQPEKVLTRWDLLITLNALFKDIGYALVLPEGEDIASLRSFKDIPKRYFNSYNQYEKWKYAYQPLAPEIGLLQDKKWGPSLASDLDYVKAYALLGFAEASIMKPDAKGYFRPNQKVTLAETSVILHRIYNYYEGASYIKAPSQDDLIPNGTKVYMYAGSRSGHGVSPVSDFALMNPDGASEFYLAMNASEKLDLQININGEPSYYTYEQLSNPKQPVRISLNGAHYAEFFPIIRSKGQKATNDNNSIEVQYYYADTLQDFTKLLE</sequence>
<protein>
    <submittedName>
        <fullName evidence="1">Uncharacterized protein</fullName>
    </submittedName>
</protein>
<evidence type="ECO:0000313" key="1">
    <source>
        <dbReference type="EMBL" id="EFU39430.1"/>
    </source>
</evidence>
<proteinExistence type="predicted"/>
<accession>A0A2R9SPX5</accession>